<dbReference type="InterPro" id="IPR006103">
    <property type="entry name" value="Glyco_hydro_2_cat"/>
</dbReference>
<organism evidence="2 3">
    <name type="scientific">Novipirellula herctigrandis</name>
    <dbReference type="NCBI Taxonomy" id="2527986"/>
    <lineage>
        <taxon>Bacteria</taxon>
        <taxon>Pseudomonadati</taxon>
        <taxon>Planctomycetota</taxon>
        <taxon>Planctomycetia</taxon>
        <taxon>Pirellulales</taxon>
        <taxon>Pirellulaceae</taxon>
        <taxon>Novipirellula</taxon>
    </lineage>
</organism>
<name>A0A5C5ZB09_9BACT</name>
<accession>A0A5C5ZB09</accession>
<evidence type="ECO:0000259" key="1">
    <source>
        <dbReference type="PROSITE" id="PS50222"/>
    </source>
</evidence>
<dbReference type="SUPFAM" id="SSF47473">
    <property type="entry name" value="EF-hand"/>
    <property type="match status" value="1"/>
</dbReference>
<dbReference type="InterPro" id="IPR017853">
    <property type="entry name" value="GH"/>
</dbReference>
<dbReference type="GO" id="GO:0005975">
    <property type="term" value="P:carbohydrate metabolic process"/>
    <property type="evidence" value="ECO:0007669"/>
    <property type="project" value="InterPro"/>
</dbReference>
<dbReference type="InterPro" id="IPR011992">
    <property type="entry name" value="EF-hand-dom_pair"/>
</dbReference>
<evidence type="ECO:0000313" key="3">
    <source>
        <dbReference type="Proteomes" id="UP000315010"/>
    </source>
</evidence>
<dbReference type="GO" id="GO:0005509">
    <property type="term" value="F:calcium ion binding"/>
    <property type="evidence" value="ECO:0007669"/>
    <property type="project" value="InterPro"/>
</dbReference>
<gene>
    <name evidence="2" type="ORF">CA13_58040</name>
</gene>
<dbReference type="PROSITE" id="PS00018">
    <property type="entry name" value="EF_HAND_1"/>
    <property type="match status" value="1"/>
</dbReference>
<sequence>MITRISMLLVLLTMMYGPGQNSFAKEGDAFQGRYDVFSSFHIKGAGGTDFMELAAKYGANTIRTWRISDDTGQWLEDADKLNQKLILGIWMPHQGRNGIEGKTAYDFDYRKRREEMLKKLDSHLDAYDDHSALLMWGLGNEVHLEEQYLTTVNEMAKRIHRRNPHRLTCIVIINAPKKSIDLIKQHAPEVDMIGVNAYSKGAMQTAINNLEKHWKKPYYFSEYSHRGPWAAKKGATDHALELTPFAKVQQLREANPMIKVGKNNTGGVVFVWGEHKRGMGTWFSLLLPEDPRELLREKDSPLVTPMADEMHRFWTGKEPSNRAPVIERLTLGGTDQGIEVSEHEKLKVVVTANDPDNDLLTYRYLIFRARGNDKGKLVWGPVKGTSQTKVEVPPAPGDYRLYCQVLDGRGKGTVHHVPFRIVGSTDSDGTRGAPDDKKSIQTEAIFQKRDKDKDERLTLKEFIANAYGEQKAGAERRFTWSDKDQDGHVTLDEFKATWGKVLRK</sequence>
<dbReference type="InterPro" id="IPR018247">
    <property type="entry name" value="EF_Hand_1_Ca_BS"/>
</dbReference>
<evidence type="ECO:0000313" key="2">
    <source>
        <dbReference type="EMBL" id="TWT84327.1"/>
    </source>
</evidence>
<dbReference type="AlphaFoldDB" id="A0A5C5ZB09"/>
<dbReference type="Gene3D" id="3.20.20.80">
    <property type="entry name" value="Glycosidases"/>
    <property type="match status" value="1"/>
</dbReference>
<dbReference type="GO" id="GO:0004553">
    <property type="term" value="F:hydrolase activity, hydrolyzing O-glycosyl compounds"/>
    <property type="evidence" value="ECO:0007669"/>
    <property type="project" value="InterPro"/>
</dbReference>
<feature type="domain" description="EF-hand" evidence="1">
    <location>
        <begin position="469"/>
        <end position="504"/>
    </location>
</feature>
<dbReference type="InterPro" id="IPR002048">
    <property type="entry name" value="EF_hand_dom"/>
</dbReference>
<reference evidence="2 3" key="1">
    <citation type="submission" date="2019-02" db="EMBL/GenBank/DDBJ databases">
        <title>Deep-cultivation of Planctomycetes and their phenomic and genomic characterization uncovers novel biology.</title>
        <authorList>
            <person name="Wiegand S."/>
            <person name="Jogler M."/>
            <person name="Boedeker C."/>
            <person name="Pinto D."/>
            <person name="Vollmers J."/>
            <person name="Rivas-Marin E."/>
            <person name="Kohn T."/>
            <person name="Peeters S.H."/>
            <person name="Heuer A."/>
            <person name="Rast P."/>
            <person name="Oberbeckmann S."/>
            <person name="Bunk B."/>
            <person name="Jeske O."/>
            <person name="Meyerdierks A."/>
            <person name="Storesund J.E."/>
            <person name="Kallscheuer N."/>
            <person name="Luecker S."/>
            <person name="Lage O.M."/>
            <person name="Pohl T."/>
            <person name="Merkel B.J."/>
            <person name="Hornburger P."/>
            <person name="Mueller R.-W."/>
            <person name="Bruemmer F."/>
            <person name="Labrenz M."/>
            <person name="Spormann A.M."/>
            <person name="Op Den Camp H."/>
            <person name="Overmann J."/>
            <person name="Amann R."/>
            <person name="Jetten M.S.M."/>
            <person name="Mascher T."/>
            <person name="Medema M.H."/>
            <person name="Devos D.P."/>
            <person name="Kaster A.-K."/>
            <person name="Ovreas L."/>
            <person name="Rohde M."/>
            <person name="Galperin M.Y."/>
            <person name="Jogler C."/>
        </authorList>
    </citation>
    <scope>NUCLEOTIDE SEQUENCE [LARGE SCALE GENOMIC DNA]</scope>
    <source>
        <strain evidence="2 3">CA13</strain>
    </source>
</reference>
<proteinExistence type="predicted"/>
<dbReference type="SUPFAM" id="SSF51445">
    <property type="entry name" value="(Trans)glycosidases"/>
    <property type="match status" value="1"/>
</dbReference>
<dbReference type="RefSeq" id="WP_419194883.1">
    <property type="nucleotide sequence ID" value="NZ_SJPJ01000001.1"/>
</dbReference>
<dbReference type="Pfam" id="PF02836">
    <property type="entry name" value="Glyco_hydro_2_C"/>
    <property type="match status" value="1"/>
</dbReference>
<keyword evidence="3" id="KW-1185">Reference proteome</keyword>
<protein>
    <submittedName>
        <fullName evidence="2">EF hand</fullName>
    </submittedName>
</protein>
<dbReference type="Gene3D" id="1.10.238.10">
    <property type="entry name" value="EF-hand"/>
    <property type="match status" value="1"/>
</dbReference>
<comment type="caution">
    <text evidence="2">The sequence shown here is derived from an EMBL/GenBank/DDBJ whole genome shotgun (WGS) entry which is preliminary data.</text>
</comment>
<dbReference type="Proteomes" id="UP000315010">
    <property type="component" value="Unassembled WGS sequence"/>
</dbReference>
<dbReference type="EMBL" id="SJPJ01000001">
    <property type="protein sequence ID" value="TWT84327.1"/>
    <property type="molecule type" value="Genomic_DNA"/>
</dbReference>
<dbReference type="PROSITE" id="PS50222">
    <property type="entry name" value="EF_HAND_2"/>
    <property type="match status" value="1"/>
</dbReference>